<dbReference type="GO" id="GO:0007623">
    <property type="term" value="P:circadian rhythm"/>
    <property type="evidence" value="ECO:0007669"/>
    <property type="project" value="UniProtKB-ARBA"/>
</dbReference>
<dbReference type="PANTHER" id="PTHR11008">
    <property type="entry name" value="PROTEIN TAKEOUT-LIKE PROTEIN"/>
    <property type="match status" value="1"/>
</dbReference>
<dbReference type="RefSeq" id="XP_031766714.2">
    <property type="nucleotide sequence ID" value="XM_031910854.2"/>
</dbReference>
<dbReference type="Gene3D" id="3.15.10.30">
    <property type="entry name" value="Haemolymph juvenile hormone binding protein"/>
    <property type="match status" value="1"/>
</dbReference>
<dbReference type="PANTHER" id="PTHR11008:SF32">
    <property type="entry name" value="CIRCADIAN CLOCK-CONTROLLED PROTEIN DAYWAKE-RELATED"/>
    <property type="match status" value="1"/>
</dbReference>
<evidence type="ECO:0000313" key="1">
    <source>
        <dbReference type="Proteomes" id="UP001652740"/>
    </source>
</evidence>
<sequence>MIETTMIFTCCEDTFVCSTVLKQINMLYIISFSILLLSYVSAESLPEYINSCSRNDPNLNECALKSAKDSLQQFSRGDPNRKLPPLDPLYVSEMTVFVPNQNGFKLVFKENYFHGLSDMKLENLKFDLNKKIIFTEAIVNLDVHNKYELSGKLVALPITSNGDSSIKLKNTAIQISLWYEHVTGDDGKIHWKIVKHNIKYDIEKAVFRLENLLGDKVIGEQVNMLLNELWREIVADVGPSVCNSLIEAVVETLSVLLAQVPYDELMPE</sequence>
<organism evidence="1 2">
    <name type="scientific">Galleria mellonella</name>
    <name type="common">Greater wax moth</name>
    <dbReference type="NCBI Taxonomy" id="7137"/>
    <lineage>
        <taxon>Eukaryota</taxon>
        <taxon>Metazoa</taxon>
        <taxon>Ecdysozoa</taxon>
        <taxon>Arthropoda</taxon>
        <taxon>Hexapoda</taxon>
        <taxon>Insecta</taxon>
        <taxon>Pterygota</taxon>
        <taxon>Neoptera</taxon>
        <taxon>Endopterygota</taxon>
        <taxon>Lepidoptera</taxon>
        <taxon>Glossata</taxon>
        <taxon>Ditrysia</taxon>
        <taxon>Pyraloidea</taxon>
        <taxon>Pyralidae</taxon>
        <taxon>Galleriinae</taxon>
        <taxon>Galleria</taxon>
    </lineage>
</organism>
<protein>
    <submittedName>
        <fullName evidence="2">Circadian clock-controlled protein daywake-like</fullName>
    </submittedName>
</protein>
<reference evidence="2" key="1">
    <citation type="submission" date="2025-08" db="UniProtKB">
        <authorList>
            <consortium name="RefSeq"/>
        </authorList>
    </citation>
    <scope>IDENTIFICATION</scope>
    <source>
        <tissue evidence="2">Whole larvae</tissue>
    </source>
</reference>
<dbReference type="AlphaFoldDB" id="A0A6J3C6U1"/>
<dbReference type="InterPro" id="IPR010562">
    <property type="entry name" value="Haemolymph_juvenile_hormone-bd"/>
</dbReference>
<dbReference type="KEGG" id="gmw:113509866"/>
<dbReference type="SMART" id="SM00700">
    <property type="entry name" value="JHBP"/>
    <property type="match status" value="1"/>
</dbReference>
<name>A0A6J3C6U1_GALME</name>
<keyword evidence="1" id="KW-1185">Reference proteome</keyword>
<dbReference type="Pfam" id="PF06585">
    <property type="entry name" value="JHBP"/>
    <property type="match status" value="1"/>
</dbReference>
<accession>A0A6J3C6U1</accession>
<dbReference type="InParanoid" id="A0A6J3C6U1"/>
<evidence type="ECO:0000313" key="2">
    <source>
        <dbReference type="RefSeq" id="XP_031766714.2"/>
    </source>
</evidence>
<proteinExistence type="predicted"/>
<dbReference type="FunCoup" id="A0A6J3C6U1">
    <property type="interactions" value="6"/>
</dbReference>
<dbReference type="Proteomes" id="UP001652740">
    <property type="component" value="Unplaced"/>
</dbReference>
<gene>
    <name evidence="2" type="primary">LOC113509866</name>
</gene>
<dbReference type="GeneID" id="113509866"/>
<dbReference type="InterPro" id="IPR038606">
    <property type="entry name" value="To_sf"/>
</dbReference>
<dbReference type="GO" id="GO:0005615">
    <property type="term" value="C:extracellular space"/>
    <property type="evidence" value="ECO:0007669"/>
    <property type="project" value="TreeGrafter"/>
</dbReference>